<sequence length="666" mass="73867">MKKLAGIIGISLLLSACSNNSTAEDAMQAYIEHWNEQEYEEMYNMLSSEAQETVTEEEFTAQHREIYETAGVSEPGITMPEYSEEQQEQFEEQTEPSLPYEAAVETNTGMVEFEEEASWQQEETEGSEEWKVNWEPAFIFPGLQTEERVMEETVEPVRGEILDRNDNSLAVNTSIDQVGIVPGETADEEAAVEELASLLDMEESDITELLSEEWVTEESFVPIKKLTPEESESLQEIENVEGVQSRETTSRYYPLEEQAAHLTGYIGTITEEELEERGEGYSEGATLGKAGAEYIYEDRLRGTPGRALVTTEGGEVIAEQQAEDGETVHLSIDTGVQENLFNELDGDSGTAAALDPKTGETLGLVSTPAYNPNNYLFGWPEGEYEELSEEEGRPFSAKFNSLYAPGSTIKPITASVGMNQGSLQPDEEKTITGEQWQPDSSWGGYSITRVSDRLEQVDLKNALITSDNIFFAQTALNTGEEKFAEGLRNFGFDEELPYDFPVQPSAISNEGLVSDILLADTGYGQGQMMMSPLHLATAYTTFLNEGDMLVPQLERLNDTEPEVWKENVLPEEGADVITEGLRGIVENENGSAYEPVSEDLTIAGKTGTAELKTEQGESGTENGWFVAYDYEQEDLLVSMMIENVEDEGGSAYVVEKVKNVFENRED</sequence>
<keyword evidence="3" id="KW-0472">Membrane</keyword>
<evidence type="ECO:0000256" key="3">
    <source>
        <dbReference type="ARBA" id="ARBA00023136"/>
    </source>
</evidence>
<dbReference type="PROSITE" id="PS51257">
    <property type="entry name" value="PROKAR_LIPOPROTEIN"/>
    <property type="match status" value="1"/>
</dbReference>
<dbReference type="InterPro" id="IPR032710">
    <property type="entry name" value="NTF2-like_dom_sf"/>
</dbReference>
<dbReference type="PANTHER" id="PTHR30627">
    <property type="entry name" value="PEPTIDOGLYCAN D,D-TRANSPEPTIDASE"/>
    <property type="match status" value="1"/>
</dbReference>
<evidence type="ECO:0000256" key="1">
    <source>
        <dbReference type="ARBA" id="ARBA00004370"/>
    </source>
</evidence>
<dbReference type="SUPFAM" id="SSF56601">
    <property type="entry name" value="beta-lactamase/transpeptidase-like"/>
    <property type="match status" value="1"/>
</dbReference>
<reference evidence="8 9" key="1">
    <citation type="submission" date="2018-09" db="EMBL/GenBank/DDBJ databases">
        <title>Genomic Encyclopedia of Archaeal and Bacterial Type Strains, Phase II (KMG-II): from individual species to whole genera.</title>
        <authorList>
            <person name="Goeker M."/>
        </authorList>
    </citation>
    <scope>NUCLEOTIDE SEQUENCE [LARGE SCALE GENOMIC DNA]</scope>
    <source>
        <strain evidence="8 9">DSM 17008</strain>
    </source>
</reference>
<evidence type="ECO:0000259" key="6">
    <source>
        <dbReference type="Pfam" id="PF03717"/>
    </source>
</evidence>
<protein>
    <submittedName>
        <fullName evidence="8">Penicillin-binding protein</fullName>
    </submittedName>
</protein>
<dbReference type="GO" id="GO:0071555">
    <property type="term" value="P:cell wall organization"/>
    <property type="evidence" value="ECO:0007669"/>
    <property type="project" value="TreeGrafter"/>
</dbReference>
<dbReference type="InterPro" id="IPR007887">
    <property type="entry name" value="MecA_N"/>
</dbReference>
<evidence type="ECO:0000313" key="9">
    <source>
        <dbReference type="Proteomes" id="UP000285120"/>
    </source>
</evidence>
<dbReference type="Pfam" id="PF00905">
    <property type="entry name" value="Transpeptidase"/>
    <property type="match status" value="1"/>
</dbReference>
<feature type="signal peptide" evidence="4">
    <location>
        <begin position="1"/>
        <end position="23"/>
    </location>
</feature>
<dbReference type="SUPFAM" id="SSF54427">
    <property type="entry name" value="NTF2-like"/>
    <property type="match status" value="1"/>
</dbReference>
<dbReference type="InterPro" id="IPR036138">
    <property type="entry name" value="PBP_dimer_sf"/>
</dbReference>
<dbReference type="Gene3D" id="3.30.1390.30">
    <property type="entry name" value="Penicillin-binding protein 2a, domain 3"/>
    <property type="match status" value="1"/>
</dbReference>
<accession>A0A419V4J3</accession>
<dbReference type="SUPFAM" id="SSF56519">
    <property type="entry name" value="Penicillin binding protein dimerisation domain"/>
    <property type="match status" value="1"/>
</dbReference>
<dbReference type="InterPro" id="IPR012338">
    <property type="entry name" value="Beta-lactam/transpept-like"/>
</dbReference>
<dbReference type="PANTHER" id="PTHR30627:SF25">
    <property type="entry name" value="PENICILLIN-BINDING PROTEIN 3"/>
    <property type="match status" value="1"/>
</dbReference>
<feature type="domain" description="Penicillin-binding protein transpeptidase" evidence="5">
    <location>
        <begin position="349"/>
        <end position="661"/>
    </location>
</feature>
<dbReference type="GO" id="GO:0005886">
    <property type="term" value="C:plasma membrane"/>
    <property type="evidence" value="ECO:0007669"/>
    <property type="project" value="TreeGrafter"/>
</dbReference>
<organism evidence="8 9">
    <name type="scientific">Sinobaca qinghaiensis</name>
    <dbReference type="NCBI Taxonomy" id="342944"/>
    <lineage>
        <taxon>Bacteria</taxon>
        <taxon>Bacillati</taxon>
        <taxon>Bacillota</taxon>
        <taxon>Bacilli</taxon>
        <taxon>Bacillales</taxon>
        <taxon>Sporolactobacillaceae</taxon>
        <taxon>Sinobaca</taxon>
    </lineage>
</organism>
<feature type="domain" description="Penicillin-binding protein dimerisation" evidence="6">
    <location>
        <begin position="154"/>
        <end position="320"/>
    </location>
</feature>
<dbReference type="Pfam" id="PF03717">
    <property type="entry name" value="PBP_dimer"/>
    <property type="match status" value="1"/>
</dbReference>
<dbReference type="RefSeq" id="WP_281270888.1">
    <property type="nucleotide sequence ID" value="NZ_RAPK01000008.1"/>
</dbReference>
<feature type="domain" description="NTF2-like N-terminal transpeptidase" evidence="7">
    <location>
        <begin position="22"/>
        <end position="145"/>
    </location>
</feature>
<dbReference type="Gene3D" id="3.40.710.10">
    <property type="entry name" value="DD-peptidase/beta-lactamase superfamily"/>
    <property type="match status" value="1"/>
</dbReference>
<dbReference type="Pfam" id="PF05223">
    <property type="entry name" value="MecA_N"/>
    <property type="match status" value="1"/>
</dbReference>
<dbReference type="GO" id="GO:0008658">
    <property type="term" value="F:penicillin binding"/>
    <property type="evidence" value="ECO:0007669"/>
    <property type="project" value="InterPro"/>
</dbReference>
<keyword evidence="4" id="KW-0732">Signal</keyword>
<evidence type="ECO:0000313" key="8">
    <source>
        <dbReference type="EMBL" id="RKD73415.1"/>
    </source>
</evidence>
<comment type="similarity">
    <text evidence="2">Belongs to the transpeptidase family.</text>
</comment>
<gene>
    <name evidence="8" type="ORF">ATL39_1709</name>
</gene>
<dbReference type="Proteomes" id="UP000285120">
    <property type="component" value="Unassembled WGS sequence"/>
</dbReference>
<dbReference type="GO" id="GO:0071972">
    <property type="term" value="F:peptidoglycan L,D-transpeptidase activity"/>
    <property type="evidence" value="ECO:0007669"/>
    <property type="project" value="TreeGrafter"/>
</dbReference>
<evidence type="ECO:0000256" key="4">
    <source>
        <dbReference type="SAM" id="SignalP"/>
    </source>
</evidence>
<comment type="subcellular location">
    <subcellularLocation>
        <location evidence="1">Membrane</location>
    </subcellularLocation>
</comment>
<proteinExistence type="inferred from homology"/>
<comment type="caution">
    <text evidence="8">The sequence shown here is derived from an EMBL/GenBank/DDBJ whole genome shotgun (WGS) entry which is preliminary data.</text>
</comment>
<evidence type="ECO:0000259" key="7">
    <source>
        <dbReference type="Pfam" id="PF05223"/>
    </source>
</evidence>
<name>A0A419V4J3_9BACL</name>
<dbReference type="Gene3D" id="3.10.450.100">
    <property type="entry name" value="NTF2-like, domain 1"/>
    <property type="match status" value="1"/>
</dbReference>
<dbReference type="InterPro" id="IPR005311">
    <property type="entry name" value="PBP_dimer"/>
</dbReference>
<feature type="chain" id="PRO_5019301162" evidence="4">
    <location>
        <begin position="24"/>
        <end position="666"/>
    </location>
</feature>
<dbReference type="AlphaFoldDB" id="A0A419V4J3"/>
<dbReference type="GO" id="GO:0046677">
    <property type="term" value="P:response to antibiotic"/>
    <property type="evidence" value="ECO:0007669"/>
    <property type="project" value="InterPro"/>
</dbReference>
<keyword evidence="9" id="KW-1185">Reference proteome</keyword>
<dbReference type="EMBL" id="RAPK01000008">
    <property type="protein sequence ID" value="RKD73415.1"/>
    <property type="molecule type" value="Genomic_DNA"/>
</dbReference>
<dbReference type="InterPro" id="IPR001460">
    <property type="entry name" value="PCN-bd_Tpept"/>
</dbReference>
<evidence type="ECO:0000259" key="5">
    <source>
        <dbReference type="Pfam" id="PF00905"/>
    </source>
</evidence>
<dbReference type="InterPro" id="IPR050515">
    <property type="entry name" value="Beta-lactam/transpept"/>
</dbReference>
<evidence type="ECO:0000256" key="2">
    <source>
        <dbReference type="ARBA" id="ARBA00007171"/>
    </source>
</evidence>
<dbReference type="Gene3D" id="3.90.1310.10">
    <property type="entry name" value="Penicillin-binding protein 2a (Domain 2)"/>
    <property type="match status" value="1"/>
</dbReference>